<comment type="caution">
    <text evidence="1">The sequence shown here is derived from an EMBL/GenBank/DDBJ whole genome shotgun (WGS) entry which is preliminary data.</text>
</comment>
<dbReference type="AlphaFoldDB" id="A0A9D2MW16"/>
<reference evidence="1" key="1">
    <citation type="journal article" date="2021" name="PeerJ">
        <title>Extensive microbial diversity within the chicken gut microbiome revealed by metagenomics and culture.</title>
        <authorList>
            <person name="Gilroy R."/>
            <person name="Ravi A."/>
            <person name="Getino M."/>
            <person name="Pursley I."/>
            <person name="Horton D.L."/>
            <person name="Alikhan N.F."/>
            <person name="Baker D."/>
            <person name="Gharbi K."/>
            <person name="Hall N."/>
            <person name="Watson M."/>
            <person name="Adriaenssens E.M."/>
            <person name="Foster-Nyarko E."/>
            <person name="Jarju S."/>
            <person name="Secka A."/>
            <person name="Antonio M."/>
            <person name="Oren A."/>
            <person name="Chaudhuri R.R."/>
            <person name="La Ragione R."/>
            <person name="Hildebrand F."/>
            <person name="Pallen M.J."/>
        </authorList>
    </citation>
    <scope>NUCLEOTIDE SEQUENCE</scope>
    <source>
        <strain evidence="1">CHK185-1770</strain>
    </source>
</reference>
<accession>A0A9D2MW16</accession>
<protein>
    <submittedName>
        <fullName evidence="1">Uncharacterized protein</fullName>
    </submittedName>
</protein>
<organism evidence="1 2">
    <name type="scientific">Candidatus Acutalibacter pullicola</name>
    <dbReference type="NCBI Taxonomy" id="2838417"/>
    <lineage>
        <taxon>Bacteria</taxon>
        <taxon>Bacillati</taxon>
        <taxon>Bacillota</taxon>
        <taxon>Clostridia</taxon>
        <taxon>Eubacteriales</taxon>
        <taxon>Acutalibacteraceae</taxon>
        <taxon>Acutalibacter</taxon>
    </lineage>
</organism>
<evidence type="ECO:0000313" key="2">
    <source>
        <dbReference type="Proteomes" id="UP000826793"/>
    </source>
</evidence>
<dbReference type="Proteomes" id="UP000826793">
    <property type="component" value="Unassembled WGS sequence"/>
</dbReference>
<evidence type="ECO:0000313" key="1">
    <source>
        <dbReference type="EMBL" id="HJB98577.1"/>
    </source>
</evidence>
<name>A0A9D2MW16_9FIRM</name>
<reference evidence="1" key="2">
    <citation type="submission" date="2021-04" db="EMBL/GenBank/DDBJ databases">
        <authorList>
            <person name="Gilroy R."/>
        </authorList>
    </citation>
    <scope>NUCLEOTIDE SEQUENCE</scope>
    <source>
        <strain evidence="1">CHK185-1770</strain>
    </source>
</reference>
<gene>
    <name evidence="1" type="ORF">H9710_08375</name>
</gene>
<dbReference type="EMBL" id="DWXG01000066">
    <property type="protein sequence ID" value="HJB98577.1"/>
    <property type="molecule type" value="Genomic_DNA"/>
</dbReference>
<proteinExistence type="predicted"/>
<sequence length="91" mass="10418">MEIQYADLVLLNGELKERGNRYRVGYKGEDVACLLPPGECCWTGEMEEDALNCIRAHYQAKGERVTFSEDRLYFRVQKGEGDFSPSCSNEM</sequence>